<name>A0A427BCD6_ENSVE</name>
<sequence length="125" mass="14290">MPSYGKSITLRQLFKHVNNAHNDDVTESNGYAFQEHHVLKLDHFVAHRGDIGNHNDNIAKSDSYASSLITLPLHESLQGPITLNDKKIKGQLLEVISAYIMQEKLLYPLLTVEETLIFFTKFWLL</sequence>
<dbReference type="Proteomes" id="UP000287651">
    <property type="component" value="Unassembled WGS sequence"/>
</dbReference>
<proteinExistence type="predicted"/>
<organism evidence="1 2">
    <name type="scientific">Ensete ventricosum</name>
    <name type="common">Abyssinian banana</name>
    <name type="synonym">Musa ensete</name>
    <dbReference type="NCBI Taxonomy" id="4639"/>
    <lineage>
        <taxon>Eukaryota</taxon>
        <taxon>Viridiplantae</taxon>
        <taxon>Streptophyta</taxon>
        <taxon>Embryophyta</taxon>
        <taxon>Tracheophyta</taxon>
        <taxon>Spermatophyta</taxon>
        <taxon>Magnoliopsida</taxon>
        <taxon>Liliopsida</taxon>
        <taxon>Zingiberales</taxon>
        <taxon>Musaceae</taxon>
        <taxon>Ensete</taxon>
    </lineage>
</organism>
<reference evidence="1 2" key="1">
    <citation type="journal article" date="2014" name="Agronomy (Basel)">
        <title>A Draft Genome Sequence for Ensete ventricosum, the Drought-Tolerant Tree Against Hunger.</title>
        <authorList>
            <person name="Harrison J."/>
            <person name="Moore K.A."/>
            <person name="Paszkiewicz K."/>
            <person name="Jones T."/>
            <person name="Grant M."/>
            <person name="Ambacheew D."/>
            <person name="Muzemil S."/>
            <person name="Studholme D.J."/>
        </authorList>
    </citation>
    <scope>NUCLEOTIDE SEQUENCE [LARGE SCALE GENOMIC DNA]</scope>
</reference>
<accession>A0A427BCD6</accession>
<gene>
    <name evidence="1" type="ORF">B296_00003816</name>
</gene>
<protein>
    <submittedName>
        <fullName evidence="1">Uncharacterized protein</fullName>
    </submittedName>
</protein>
<dbReference type="AlphaFoldDB" id="A0A427BCD6"/>
<dbReference type="EMBL" id="AMZH03000021">
    <property type="protein sequence ID" value="RRT86046.1"/>
    <property type="molecule type" value="Genomic_DNA"/>
</dbReference>
<evidence type="ECO:0000313" key="1">
    <source>
        <dbReference type="EMBL" id="RRT86046.1"/>
    </source>
</evidence>
<comment type="caution">
    <text evidence="1">The sequence shown here is derived from an EMBL/GenBank/DDBJ whole genome shotgun (WGS) entry which is preliminary data.</text>
</comment>
<evidence type="ECO:0000313" key="2">
    <source>
        <dbReference type="Proteomes" id="UP000287651"/>
    </source>
</evidence>